<dbReference type="GO" id="GO:0009279">
    <property type="term" value="C:cell outer membrane"/>
    <property type="evidence" value="ECO:0007669"/>
    <property type="project" value="UniProtKB-SubCell"/>
</dbReference>
<dbReference type="Pfam" id="PF07715">
    <property type="entry name" value="Plug"/>
    <property type="match status" value="1"/>
</dbReference>
<feature type="region of interest" description="Disordered" evidence="16">
    <location>
        <begin position="28"/>
        <end position="66"/>
    </location>
</feature>
<keyword evidence="21" id="KW-1185">Reference proteome</keyword>
<keyword evidence="5" id="KW-0410">Iron transport</keyword>
<comment type="similarity">
    <text evidence="2 14 15">Belongs to the TonB-dependent receptor family.</text>
</comment>
<keyword evidence="7 17" id="KW-0732">Signal</keyword>
<keyword evidence="9" id="KW-0406">Ion transport</keyword>
<evidence type="ECO:0000256" key="13">
    <source>
        <dbReference type="ARBA" id="ARBA00023237"/>
    </source>
</evidence>
<evidence type="ECO:0000259" key="19">
    <source>
        <dbReference type="Pfam" id="PF07715"/>
    </source>
</evidence>
<keyword evidence="11 14" id="KW-0472">Membrane</keyword>
<dbReference type="SUPFAM" id="SSF56935">
    <property type="entry name" value="Porins"/>
    <property type="match status" value="1"/>
</dbReference>
<evidence type="ECO:0000256" key="16">
    <source>
        <dbReference type="SAM" id="MobiDB-lite"/>
    </source>
</evidence>
<keyword evidence="3 14" id="KW-0813">Transport</keyword>
<proteinExistence type="inferred from homology"/>
<evidence type="ECO:0000256" key="5">
    <source>
        <dbReference type="ARBA" id="ARBA00022496"/>
    </source>
</evidence>
<keyword evidence="4 14" id="KW-1134">Transmembrane beta strand</keyword>
<comment type="subcellular location">
    <subcellularLocation>
        <location evidence="1 14">Cell outer membrane</location>
        <topology evidence="1 14">Multi-pass membrane protein</topology>
    </subcellularLocation>
</comment>
<feature type="domain" description="TonB-dependent receptor plug" evidence="19">
    <location>
        <begin position="68"/>
        <end position="165"/>
    </location>
</feature>
<evidence type="ECO:0000256" key="3">
    <source>
        <dbReference type="ARBA" id="ARBA00022448"/>
    </source>
</evidence>
<dbReference type="KEGG" id="hpse:HPF_22930"/>
<evidence type="ECO:0000256" key="10">
    <source>
        <dbReference type="ARBA" id="ARBA00023077"/>
    </source>
</evidence>
<dbReference type="InterPro" id="IPR010105">
    <property type="entry name" value="TonB_sidphr_rcpt"/>
</dbReference>
<evidence type="ECO:0000256" key="12">
    <source>
        <dbReference type="ARBA" id="ARBA00023170"/>
    </source>
</evidence>
<accession>A0A4P6X358</accession>
<dbReference type="AlphaFoldDB" id="A0A4P6X358"/>
<evidence type="ECO:0000313" key="20">
    <source>
        <dbReference type="EMBL" id="QBM30560.1"/>
    </source>
</evidence>
<protein>
    <submittedName>
        <fullName evidence="20">FhuE receptor</fullName>
    </submittedName>
</protein>
<dbReference type="InterPro" id="IPR012910">
    <property type="entry name" value="Plug_dom"/>
</dbReference>
<dbReference type="PANTHER" id="PTHR32552:SF74">
    <property type="entry name" value="HYDROXAMATE SIDEROPHORE RECEPTOR FHUE"/>
    <property type="match status" value="1"/>
</dbReference>
<evidence type="ECO:0000256" key="7">
    <source>
        <dbReference type="ARBA" id="ARBA00022729"/>
    </source>
</evidence>
<dbReference type="NCBIfam" id="TIGR01783">
    <property type="entry name" value="TonB-siderophor"/>
    <property type="match status" value="1"/>
</dbReference>
<dbReference type="Pfam" id="PF00593">
    <property type="entry name" value="TonB_dep_Rec_b-barrel"/>
    <property type="match status" value="1"/>
</dbReference>
<feature type="chain" id="PRO_5020981687" evidence="17">
    <location>
        <begin position="25"/>
        <end position="718"/>
    </location>
</feature>
<dbReference type="Proteomes" id="UP000293912">
    <property type="component" value="Chromosome"/>
</dbReference>
<evidence type="ECO:0000256" key="8">
    <source>
        <dbReference type="ARBA" id="ARBA00023004"/>
    </source>
</evidence>
<feature type="compositionally biased region" description="Polar residues" evidence="16">
    <location>
        <begin position="43"/>
        <end position="62"/>
    </location>
</feature>
<dbReference type="GO" id="GO:0015891">
    <property type="term" value="P:siderophore transport"/>
    <property type="evidence" value="ECO:0007669"/>
    <property type="project" value="InterPro"/>
</dbReference>
<dbReference type="InterPro" id="IPR039426">
    <property type="entry name" value="TonB-dep_rcpt-like"/>
</dbReference>
<dbReference type="CDD" id="cd01347">
    <property type="entry name" value="ligand_gated_channel"/>
    <property type="match status" value="1"/>
</dbReference>
<evidence type="ECO:0000256" key="17">
    <source>
        <dbReference type="SAM" id="SignalP"/>
    </source>
</evidence>
<keyword evidence="10 15" id="KW-0798">TonB box</keyword>
<dbReference type="EMBL" id="CP037867">
    <property type="protein sequence ID" value="QBM30560.1"/>
    <property type="molecule type" value="Genomic_DNA"/>
</dbReference>
<feature type="domain" description="TonB-dependent receptor-like beta-barrel" evidence="18">
    <location>
        <begin position="256"/>
        <end position="689"/>
    </location>
</feature>
<name>A0A4P6X358_HYDPS</name>
<evidence type="ECO:0000256" key="9">
    <source>
        <dbReference type="ARBA" id="ARBA00023065"/>
    </source>
</evidence>
<keyword evidence="8" id="KW-0408">Iron</keyword>
<dbReference type="Gene3D" id="2.170.130.10">
    <property type="entry name" value="TonB-dependent receptor, plug domain"/>
    <property type="match status" value="1"/>
</dbReference>
<keyword evidence="12 20" id="KW-0675">Receptor</keyword>
<feature type="signal peptide" evidence="17">
    <location>
        <begin position="1"/>
        <end position="24"/>
    </location>
</feature>
<dbReference type="FunFam" id="2.170.130.10:FF:000010">
    <property type="entry name" value="Ferripyoverdine receptor"/>
    <property type="match status" value="1"/>
</dbReference>
<evidence type="ECO:0000256" key="15">
    <source>
        <dbReference type="RuleBase" id="RU003357"/>
    </source>
</evidence>
<evidence type="ECO:0000313" key="21">
    <source>
        <dbReference type="Proteomes" id="UP000293912"/>
    </source>
</evidence>
<evidence type="ECO:0000256" key="6">
    <source>
        <dbReference type="ARBA" id="ARBA00022692"/>
    </source>
</evidence>
<evidence type="ECO:0000256" key="11">
    <source>
        <dbReference type="ARBA" id="ARBA00023136"/>
    </source>
</evidence>
<dbReference type="GO" id="GO:0015344">
    <property type="term" value="F:siderophore uptake transmembrane transporter activity"/>
    <property type="evidence" value="ECO:0007669"/>
    <property type="project" value="TreeGrafter"/>
</dbReference>
<reference evidence="20 21" key="1">
    <citation type="submission" date="2019-03" db="EMBL/GenBank/DDBJ databases">
        <authorList>
            <person name="Sebastian G."/>
            <person name="Baumann P."/>
            <person name="Ruckert C."/>
            <person name="Kalinowski J."/>
            <person name="Nebel B."/>
            <person name="Takors R."/>
            <person name="Blombach B."/>
        </authorList>
    </citation>
    <scope>NUCLEOTIDE SEQUENCE [LARGE SCALE GENOMIC DNA]</scope>
    <source>
        <strain evidence="20 21">DSM 1084</strain>
    </source>
</reference>
<gene>
    <name evidence="20" type="primary">fhuE</name>
    <name evidence="20" type="ORF">HPF_22930</name>
</gene>
<dbReference type="InterPro" id="IPR036942">
    <property type="entry name" value="Beta-barrel_TonB_sf"/>
</dbReference>
<dbReference type="InterPro" id="IPR037066">
    <property type="entry name" value="Plug_dom_sf"/>
</dbReference>
<evidence type="ECO:0000259" key="18">
    <source>
        <dbReference type="Pfam" id="PF00593"/>
    </source>
</evidence>
<dbReference type="PROSITE" id="PS52016">
    <property type="entry name" value="TONB_DEPENDENT_REC_3"/>
    <property type="match status" value="1"/>
</dbReference>
<dbReference type="GO" id="GO:0038023">
    <property type="term" value="F:signaling receptor activity"/>
    <property type="evidence" value="ECO:0007669"/>
    <property type="project" value="InterPro"/>
</dbReference>
<dbReference type="Gene3D" id="2.40.170.20">
    <property type="entry name" value="TonB-dependent receptor, beta-barrel domain"/>
    <property type="match status" value="1"/>
</dbReference>
<dbReference type="PANTHER" id="PTHR32552">
    <property type="entry name" value="FERRICHROME IRON RECEPTOR-RELATED"/>
    <property type="match status" value="1"/>
</dbReference>
<evidence type="ECO:0000256" key="2">
    <source>
        <dbReference type="ARBA" id="ARBA00009810"/>
    </source>
</evidence>
<organism evidence="20 21">
    <name type="scientific">Hydrogenophaga pseudoflava</name>
    <name type="common">Pseudomonas carboxydoflava</name>
    <dbReference type="NCBI Taxonomy" id="47421"/>
    <lineage>
        <taxon>Bacteria</taxon>
        <taxon>Pseudomonadati</taxon>
        <taxon>Pseudomonadota</taxon>
        <taxon>Betaproteobacteria</taxon>
        <taxon>Burkholderiales</taxon>
        <taxon>Comamonadaceae</taxon>
        <taxon>Hydrogenophaga</taxon>
    </lineage>
</organism>
<dbReference type="RefSeq" id="WP_133157952.1">
    <property type="nucleotide sequence ID" value="NZ_CP037867.1"/>
</dbReference>
<keyword evidence="13 14" id="KW-0998">Cell outer membrane</keyword>
<evidence type="ECO:0000256" key="1">
    <source>
        <dbReference type="ARBA" id="ARBA00004571"/>
    </source>
</evidence>
<evidence type="ECO:0000256" key="14">
    <source>
        <dbReference type="PROSITE-ProRule" id="PRU01360"/>
    </source>
</evidence>
<dbReference type="InterPro" id="IPR000531">
    <property type="entry name" value="Beta-barrel_TonB"/>
</dbReference>
<keyword evidence="6 14" id="KW-0812">Transmembrane</keyword>
<evidence type="ECO:0000256" key="4">
    <source>
        <dbReference type="ARBA" id="ARBA00022452"/>
    </source>
</evidence>
<sequence length="718" mass="77795" precursor="true">MHHPLTSLCAALSAACLLTLPAQAQSTEEATLAPVTVKAQRTPDATSEGSGSYTTEATSTATGLPLSIRDTPQSVSVVTSERMQDQAMDTVEDALRATPGVSLKSMDRGRNGLSARGFLITNYQFDGVPMFTGNIGAETISTAPFDRIEVVRGATGLLNGAGDPSAAINLVRKHATSKTFTATVETELGSWNHRAGTLDLSTPLNSDASVRGRVVLSADAQDAFIDLENTRGSVFYGVVDADLAPGTRVSVGASHETRQRNGVYWGGLTYWYADGGRTQWDRSKTTATRWNQWDTEETTAFASLEHRLANRWRVRADLAHRKQVEDSKLLWVMGTPDRSTGLGMSAYPYHYHAEPTQNHASVSASGPFRLGGREHELSVGVMHSQLKDGWDNRDALSGLPEVGNFNEWDGSYPEPAMSPFYLASRDTTTQTGAYAASRLQITDALKFIVGGRVSQWKRQGEVGAWTAEAYTLRHSSVFTPYAGVVFDLNDHLSVYASHTTIFKPQTEKDRHGQYLDPLEGDSSEIGIKGEFFNGRLNASAAVFRTDQDNLATPDAGYFVPGTATVASRAAQGVESQGVELEVSGEVAPGWQLGAGWTQFSARDAQGAHVVTEHPRQQLKLFTRHTLGGALQKLSLGGGLVWESRPPVTATHPVTGLEERVGQPAHALVDVMAAYALTPRTSVQLNISNLLDKVFYDSSWSGYTQGEPRKFTLALKHRF</sequence>